<accession>A0A2W2DHM4</accession>
<proteinExistence type="predicted"/>
<keyword evidence="2" id="KW-1185">Reference proteome</keyword>
<sequence>MVTMPDTPELTRRPGVELIRTGAWNILTGTWNATRENLASAVEAMKCPAVRKPVLKIGHTDTRFQPGDGEPAIGWIEDLRLADGGHTLIGDYVGVPAWLNSVMASAWPDRSVEGKPFRCQLGHHHPFALRAVALLGVTPPGVGTLTSLNSLADVKALYGLAASTGDDDADLIVASVPGAVLRAAAEQHTGAMVALIPAEEDAARLAVEGGEPAEQLHVTLAYLGDAVDLSAADRQDVIDAVSTAVNGFPEVNAEVFALSAFNPGAVNDRSPCIVYGLSGDLLDAAHTLVGDALDFADAALPRQHAPWHAHMTAIYTGDLARLPELVDRVGPVRFDRLRIALAGQHIDIPLIPDEPEPADADDSLAIAAAAGDGNALKRYWTRGDGLKRWAGHRHPWSRLYRLLRKHVGSERAKRLASSFFFAVHGYWPGHRKGTNPTGPG</sequence>
<dbReference type="Proteomes" id="UP000248924">
    <property type="component" value="Unassembled WGS sequence"/>
</dbReference>
<dbReference type="SUPFAM" id="SSF55144">
    <property type="entry name" value="LigT-like"/>
    <property type="match status" value="1"/>
</dbReference>
<evidence type="ECO:0000313" key="2">
    <source>
        <dbReference type="Proteomes" id="UP000248924"/>
    </source>
</evidence>
<dbReference type="AlphaFoldDB" id="A0A2W2DHM4"/>
<name>A0A2W2DHM4_9ACTN</name>
<dbReference type="Gene3D" id="3.90.1140.10">
    <property type="entry name" value="Cyclic phosphodiesterase"/>
    <property type="match status" value="1"/>
</dbReference>
<reference evidence="1 2" key="1">
    <citation type="submission" date="2018-01" db="EMBL/GenBank/DDBJ databases">
        <title>Draft genome sequence of Jishengella sp. NA12.</title>
        <authorList>
            <person name="Sahin N."/>
            <person name="Ay H."/>
            <person name="Saygin H."/>
        </authorList>
    </citation>
    <scope>NUCLEOTIDE SEQUENCE [LARGE SCALE GENOMIC DNA]</scope>
    <source>
        <strain evidence="1 2">NA12</strain>
    </source>
</reference>
<evidence type="ECO:0000313" key="1">
    <source>
        <dbReference type="EMBL" id="PZG10303.1"/>
    </source>
</evidence>
<organism evidence="1 2">
    <name type="scientific">Micromonospora craterilacus</name>
    <dbReference type="NCBI Taxonomy" id="1655439"/>
    <lineage>
        <taxon>Bacteria</taxon>
        <taxon>Bacillati</taxon>
        <taxon>Actinomycetota</taxon>
        <taxon>Actinomycetes</taxon>
        <taxon>Micromonosporales</taxon>
        <taxon>Micromonosporaceae</taxon>
        <taxon>Micromonospora</taxon>
    </lineage>
</organism>
<gene>
    <name evidence="1" type="ORF">C1I95_28185</name>
</gene>
<comment type="caution">
    <text evidence="1">The sequence shown here is derived from an EMBL/GenBank/DDBJ whole genome shotgun (WGS) entry which is preliminary data.</text>
</comment>
<dbReference type="InterPro" id="IPR009097">
    <property type="entry name" value="Cyclic_Pdiesterase"/>
</dbReference>
<dbReference type="EMBL" id="POTY01000251">
    <property type="protein sequence ID" value="PZG10303.1"/>
    <property type="molecule type" value="Genomic_DNA"/>
</dbReference>
<protein>
    <submittedName>
        <fullName evidence="1">Uncharacterized protein</fullName>
    </submittedName>
</protein>